<dbReference type="RefSeq" id="WP_129018604.1">
    <property type="nucleotide sequence ID" value="NZ_SDDZ01000014.1"/>
</dbReference>
<dbReference type="AlphaFoldDB" id="A0A4Q0XFC0"/>
<dbReference type="SUPFAM" id="SSF53756">
    <property type="entry name" value="UDP-Glycosyltransferase/glycogen phosphorylase"/>
    <property type="match status" value="1"/>
</dbReference>
<dbReference type="PANTHER" id="PTHR12526">
    <property type="entry name" value="GLYCOSYLTRANSFERASE"/>
    <property type="match status" value="1"/>
</dbReference>
<reference evidence="3 4" key="1">
    <citation type="submission" date="2019-01" db="EMBL/GenBank/DDBJ databases">
        <title>Genome sequence of the Antarctic species Gelidibacter gilvus ACAM 158(T).</title>
        <authorList>
            <person name="Bowman J.P."/>
        </authorList>
    </citation>
    <scope>NUCLEOTIDE SEQUENCE [LARGE SCALE GENOMIC DNA]</scope>
    <source>
        <strain evidence="3 4">IC158</strain>
    </source>
</reference>
<keyword evidence="3" id="KW-0808">Transferase</keyword>
<name>A0A4Q0XFC0_9FLAO</name>
<dbReference type="Gene3D" id="3.40.50.2000">
    <property type="entry name" value="Glycogen Phosphorylase B"/>
    <property type="match status" value="2"/>
</dbReference>
<dbReference type="OrthoDB" id="823685at2"/>
<dbReference type="EMBL" id="SDDZ01000014">
    <property type="protein sequence ID" value="RXJ45416.1"/>
    <property type="molecule type" value="Genomic_DNA"/>
</dbReference>
<evidence type="ECO:0000313" key="4">
    <source>
        <dbReference type="Proteomes" id="UP000289792"/>
    </source>
</evidence>
<proteinExistence type="predicted"/>
<accession>A0A4Q0XFC0</accession>
<dbReference type="Pfam" id="PF13439">
    <property type="entry name" value="Glyco_transf_4"/>
    <property type="match status" value="1"/>
</dbReference>
<keyword evidence="4" id="KW-1185">Reference proteome</keyword>
<organism evidence="3 4">
    <name type="scientific">Gelidibacter gilvus</name>
    <dbReference type="NCBI Taxonomy" id="59602"/>
    <lineage>
        <taxon>Bacteria</taxon>
        <taxon>Pseudomonadati</taxon>
        <taxon>Bacteroidota</taxon>
        <taxon>Flavobacteriia</taxon>
        <taxon>Flavobacteriales</taxon>
        <taxon>Flavobacteriaceae</taxon>
        <taxon>Gelidibacter</taxon>
    </lineage>
</organism>
<comment type="caution">
    <text evidence="3">The sequence shown here is derived from an EMBL/GenBank/DDBJ whole genome shotgun (WGS) entry which is preliminary data.</text>
</comment>
<evidence type="ECO:0000259" key="2">
    <source>
        <dbReference type="Pfam" id="PF13439"/>
    </source>
</evidence>
<dbReference type="Pfam" id="PF00534">
    <property type="entry name" value="Glycos_transf_1"/>
    <property type="match status" value="1"/>
</dbReference>
<feature type="domain" description="Glycosyltransferase subfamily 4-like N-terminal" evidence="2">
    <location>
        <begin position="13"/>
        <end position="114"/>
    </location>
</feature>
<dbReference type="InterPro" id="IPR001296">
    <property type="entry name" value="Glyco_trans_1"/>
</dbReference>
<protein>
    <submittedName>
        <fullName evidence="3">Glycosyltransferase</fullName>
    </submittedName>
</protein>
<dbReference type="Proteomes" id="UP000289792">
    <property type="component" value="Unassembled WGS sequence"/>
</dbReference>
<feature type="domain" description="Glycosyl transferase family 1" evidence="1">
    <location>
        <begin position="180"/>
        <end position="330"/>
    </location>
</feature>
<gene>
    <name evidence="3" type="ORF">ESZ48_16495</name>
</gene>
<dbReference type="InterPro" id="IPR028098">
    <property type="entry name" value="Glyco_trans_4-like_N"/>
</dbReference>
<dbReference type="GO" id="GO:0016757">
    <property type="term" value="F:glycosyltransferase activity"/>
    <property type="evidence" value="ECO:0007669"/>
    <property type="project" value="InterPro"/>
</dbReference>
<sequence length="357" mass="40192">MRVLQLIDSLDAGGAERMAVNIANVLSESVERSYLCATRREGLLKDAIASNVSYLFLDKQRKLDWPAMIKLRRYILKEKIDIIHAHSTSFFMATLMKWLIPGLKIVWHDHYGNSSYLEERKYGVLKLCSRSFSLILSVNSVLETWAKTNLNGDEVAYLPNFAIQETVISQVTELKGVAGKRILCLANLREQKDHHNLLQAFKLVGNHHSDWTLHCVGQDFKDAYSESVYQLVTELDLEEQVFFYGSCPDSSAIIKQADIGVLSSSSEGLPLALLEYGLGQLPIVATNVGDSTSVLPEACREFLVAPNHPEHLAERIMVLISDDYLRETTGKVINQHVLEHFSAMAVNDKLMSYYSQL</sequence>
<evidence type="ECO:0000259" key="1">
    <source>
        <dbReference type="Pfam" id="PF00534"/>
    </source>
</evidence>
<evidence type="ECO:0000313" key="3">
    <source>
        <dbReference type="EMBL" id="RXJ45416.1"/>
    </source>
</evidence>
<dbReference type="PANTHER" id="PTHR12526:SF630">
    <property type="entry name" value="GLYCOSYLTRANSFERASE"/>
    <property type="match status" value="1"/>
</dbReference>